<keyword evidence="6" id="KW-0378">Hydrolase</keyword>
<dbReference type="GO" id="GO:0004518">
    <property type="term" value="F:nuclease activity"/>
    <property type="evidence" value="ECO:0007669"/>
    <property type="project" value="UniProtKB-KW"/>
</dbReference>
<evidence type="ECO:0000256" key="6">
    <source>
        <dbReference type="ARBA" id="ARBA00022801"/>
    </source>
</evidence>
<keyword evidence="7" id="KW-0539">Nucleus</keyword>
<dbReference type="InterPro" id="IPR027806">
    <property type="entry name" value="HARBI1_dom"/>
</dbReference>
<keyword evidence="10" id="KW-1185">Reference proteome</keyword>
<dbReference type="EnsemblMetazoa" id="G33417.1">
    <property type="protein sequence ID" value="G33417.1:cds"/>
    <property type="gene ID" value="G33417"/>
</dbReference>
<proteinExistence type="inferred from homology"/>
<evidence type="ECO:0000313" key="9">
    <source>
        <dbReference type="EnsemblMetazoa" id="G33417.1:cds"/>
    </source>
</evidence>
<dbReference type="GO" id="GO:0016787">
    <property type="term" value="F:hydrolase activity"/>
    <property type="evidence" value="ECO:0007669"/>
    <property type="project" value="UniProtKB-KW"/>
</dbReference>
<feature type="domain" description="DDE Tnp4" evidence="8">
    <location>
        <begin position="13"/>
        <end position="121"/>
    </location>
</feature>
<evidence type="ECO:0000256" key="4">
    <source>
        <dbReference type="ARBA" id="ARBA00022722"/>
    </source>
</evidence>
<evidence type="ECO:0000256" key="3">
    <source>
        <dbReference type="ARBA" id="ARBA00006958"/>
    </source>
</evidence>
<dbReference type="InterPro" id="IPR045249">
    <property type="entry name" value="HARBI1-like"/>
</dbReference>
<comment type="subcellular location">
    <subcellularLocation>
        <location evidence="2">Nucleus</location>
    </subcellularLocation>
</comment>
<dbReference type="GO" id="GO:0046872">
    <property type="term" value="F:metal ion binding"/>
    <property type="evidence" value="ECO:0007669"/>
    <property type="project" value="UniProtKB-KW"/>
</dbReference>
<protein>
    <recommendedName>
        <fullName evidence="8">DDE Tnp4 domain-containing protein</fullName>
    </recommendedName>
</protein>
<accession>A0A8W8MK86</accession>
<evidence type="ECO:0000313" key="10">
    <source>
        <dbReference type="Proteomes" id="UP000005408"/>
    </source>
</evidence>
<keyword evidence="5" id="KW-0479">Metal-binding</keyword>
<evidence type="ECO:0000259" key="8">
    <source>
        <dbReference type="Pfam" id="PF13359"/>
    </source>
</evidence>
<evidence type="ECO:0000256" key="1">
    <source>
        <dbReference type="ARBA" id="ARBA00001968"/>
    </source>
</evidence>
<evidence type="ECO:0000256" key="5">
    <source>
        <dbReference type="ARBA" id="ARBA00022723"/>
    </source>
</evidence>
<dbReference type="Proteomes" id="UP000005408">
    <property type="component" value="Unassembled WGS sequence"/>
</dbReference>
<dbReference type="AlphaFoldDB" id="A0A8W8MK86"/>
<name>A0A8W8MK86_MAGGI</name>
<evidence type="ECO:0000256" key="7">
    <source>
        <dbReference type="ARBA" id="ARBA00023242"/>
    </source>
</evidence>
<dbReference type="GO" id="GO:0005634">
    <property type="term" value="C:nucleus"/>
    <property type="evidence" value="ECO:0007669"/>
    <property type="project" value="UniProtKB-SubCell"/>
</dbReference>
<evidence type="ECO:0000256" key="2">
    <source>
        <dbReference type="ARBA" id="ARBA00004123"/>
    </source>
</evidence>
<reference evidence="9" key="1">
    <citation type="submission" date="2022-08" db="UniProtKB">
        <authorList>
            <consortium name="EnsemblMetazoa"/>
        </authorList>
    </citation>
    <scope>IDENTIFICATION</scope>
    <source>
        <strain evidence="9">05x7-T-G4-1.051#20</strain>
    </source>
</reference>
<comment type="similarity">
    <text evidence="3">Belongs to the HARBI1 family.</text>
</comment>
<organism evidence="9 10">
    <name type="scientific">Magallana gigas</name>
    <name type="common">Pacific oyster</name>
    <name type="synonym">Crassostrea gigas</name>
    <dbReference type="NCBI Taxonomy" id="29159"/>
    <lineage>
        <taxon>Eukaryota</taxon>
        <taxon>Metazoa</taxon>
        <taxon>Spiralia</taxon>
        <taxon>Lophotrochozoa</taxon>
        <taxon>Mollusca</taxon>
        <taxon>Bivalvia</taxon>
        <taxon>Autobranchia</taxon>
        <taxon>Pteriomorphia</taxon>
        <taxon>Ostreida</taxon>
        <taxon>Ostreoidea</taxon>
        <taxon>Ostreidae</taxon>
        <taxon>Magallana</taxon>
    </lineage>
</organism>
<dbReference type="Pfam" id="PF13359">
    <property type="entry name" value="DDE_Tnp_4"/>
    <property type="match status" value="1"/>
</dbReference>
<comment type="cofactor">
    <cofactor evidence="1">
        <name>a divalent metal cation</name>
        <dbReference type="ChEBI" id="CHEBI:60240"/>
    </cofactor>
</comment>
<dbReference type="PANTHER" id="PTHR22930">
    <property type="match status" value="1"/>
</dbReference>
<dbReference type="PANTHER" id="PTHR22930:SF85">
    <property type="entry name" value="GH03217P-RELATED"/>
    <property type="match status" value="1"/>
</dbReference>
<sequence>MEVIGDTMGYDKRKFNNVDAHWPGSTHDSHIFRASEVSAYLENHNRGVDDGYLLGDSGYACSRFLLTPYLHPSNASQEGYNSAHCRTRNTIKRVFGWWKRRFHVLHNEIRMKPAKVCRILHNIALSLKEEMEDGNPQQDNAAGQ</sequence>
<keyword evidence="4" id="KW-0540">Nuclease</keyword>